<sequence>MKNFREELFFGAHPGDRTQYRKVVLATNDTESHLNVYPNHGKVGSECMSISPAQARQLRDALLKAYPLEAVKPSKFKVGDKVAYQSIVGYGARGMAGRKGSVKEVLEKGWYNVTFTGGVFDNVIKVHEDYLVAQPVEQRAFQAGDKVRNKSGETFSNNQRIVTLDRPCGATGWWLKETNTHTHSAFLELVTPAPSTAPAEPAINTELGRFIVAKMDNGNYLPGTKPRVHTSAKSANDEATRLANDHGGTFHVLRASFEASRPVVVQPPVKTAKL</sequence>
<accession>A0A6H0ZKC8</accession>
<organism evidence="1 2">
    <name type="scientific">Agrobacterium pusense</name>
    <dbReference type="NCBI Taxonomy" id="648995"/>
    <lineage>
        <taxon>Bacteria</taxon>
        <taxon>Pseudomonadati</taxon>
        <taxon>Pseudomonadota</taxon>
        <taxon>Alphaproteobacteria</taxon>
        <taxon>Hyphomicrobiales</taxon>
        <taxon>Rhizobiaceae</taxon>
        <taxon>Rhizobium/Agrobacterium group</taxon>
        <taxon>Agrobacterium</taxon>
    </lineage>
</organism>
<gene>
    <name evidence="1" type="ORF">FOB41_05410</name>
</gene>
<proteinExistence type="predicted"/>
<evidence type="ECO:0000313" key="2">
    <source>
        <dbReference type="Proteomes" id="UP000500870"/>
    </source>
</evidence>
<reference evidence="1 2" key="1">
    <citation type="submission" date="2020-04" db="EMBL/GenBank/DDBJ databases">
        <title>FDA dAtabase for Regulatory Grade micrObial Sequences (FDA-ARGOS): Supporting development and validation of Infectious Disease Dx tests.</title>
        <authorList>
            <person name="Sciortino C."/>
            <person name="Tallon L."/>
            <person name="Sadzewicz L."/>
            <person name="Vavikolanu K."/>
            <person name="Mehta A."/>
            <person name="Aluvathingal J."/>
            <person name="Nadendla S."/>
            <person name="Nandy P."/>
            <person name="Geyer C."/>
            <person name="Yan Y."/>
            <person name="Sichtig H."/>
        </authorList>
    </citation>
    <scope>NUCLEOTIDE SEQUENCE [LARGE SCALE GENOMIC DNA]</scope>
    <source>
        <strain evidence="1 2">FDAARGOS_633</strain>
    </source>
</reference>
<evidence type="ECO:0000313" key="1">
    <source>
        <dbReference type="EMBL" id="QIX20613.1"/>
    </source>
</evidence>
<dbReference type="RefSeq" id="WP_136882680.1">
    <property type="nucleotide sequence ID" value="NZ_CP050898.1"/>
</dbReference>
<dbReference type="Proteomes" id="UP000500870">
    <property type="component" value="Chromosome 1"/>
</dbReference>
<dbReference type="EMBL" id="CP050898">
    <property type="protein sequence ID" value="QIX20613.1"/>
    <property type="molecule type" value="Genomic_DNA"/>
</dbReference>
<name>A0A6H0ZKC8_9HYPH</name>
<protein>
    <submittedName>
        <fullName evidence="1">Uncharacterized protein</fullName>
    </submittedName>
</protein>
<dbReference type="AlphaFoldDB" id="A0A6H0ZKC8"/>